<comment type="subcellular location">
    <subcellularLocation>
        <location evidence="1">Membrane</location>
        <topology evidence="1">Multi-pass membrane protein</topology>
    </subcellularLocation>
</comment>
<dbReference type="SUPFAM" id="SSF103481">
    <property type="entry name" value="Multidrug resistance efflux transporter EmrE"/>
    <property type="match status" value="2"/>
</dbReference>
<comment type="caution">
    <text evidence="9">The sequence shown here is derived from an EMBL/GenBank/DDBJ whole genome shotgun (WGS) entry which is preliminary data.</text>
</comment>
<feature type="transmembrane region" description="Helical" evidence="7">
    <location>
        <begin position="37"/>
        <end position="57"/>
    </location>
</feature>
<dbReference type="PANTHER" id="PTHR22911:SF6">
    <property type="entry name" value="SOLUTE CARRIER FAMILY 35 MEMBER G1"/>
    <property type="match status" value="1"/>
</dbReference>
<feature type="transmembrane region" description="Helical" evidence="7">
    <location>
        <begin position="276"/>
        <end position="296"/>
    </location>
</feature>
<feature type="transmembrane region" description="Helical" evidence="7">
    <location>
        <begin position="302"/>
        <end position="320"/>
    </location>
</feature>
<dbReference type="InterPro" id="IPR000620">
    <property type="entry name" value="EamA_dom"/>
</dbReference>
<feature type="domain" description="EamA" evidence="8">
    <location>
        <begin position="189"/>
        <end position="319"/>
    </location>
</feature>
<feature type="transmembrane region" description="Helical" evidence="7">
    <location>
        <begin position="246"/>
        <end position="269"/>
    </location>
</feature>
<name>A0A4R6YHW3_9HYPH</name>
<evidence type="ECO:0000256" key="6">
    <source>
        <dbReference type="SAM" id="MobiDB-lite"/>
    </source>
</evidence>
<protein>
    <submittedName>
        <fullName evidence="9">Drug/metabolite transporter (DMT)-like permease</fullName>
    </submittedName>
</protein>
<reference evidence="9 10" key="1">
    <citation type="submission" date="2019-03" db="EMBL/GenBank/DDBJ databases">
        <title>Genomic Encyclopedia of Type Strains, Phase IV (KMG-IV): sequencing the most valuable type-strain genomes for metagenomic binning, comparative biology and taxonomic classification.</title>
        <authorList>
            <person name="Goeker M."/>
        </authorList>
    </citation>
    <scope>NUCLEOTIDE SEQUENCE [LARGE SCALE GENOMIC DNA]</scope>
    <source>
        <strain evidence="9 10">DSM 11603</strain>
    </source>
</reference>
<evidence type="ECO:0000256" key="7">
    <source>
        <dbReference type="SAM" id="Phobius"/>
    </source>
</evidence>
<dbReference type="Proteomes" id="UP000294958">
    <property type="component" value="Unassembled WGS sequence"/>
</dbReference>
<keyword evidence="10" id="KW-1185">Reference proteome</keyword>
<evidence type="ECO:0000256" key="2">
    <source>
        <dbReference type="ARBA" id="ARBA00009853"/>
    </source>
</evidence>
<evidence type="ECO:0000256" key="3">
    <source>
        <dbReference type="ARBA" id="ARBA00022692"/>
    </source>
</evidence>
<evidence type="ECO:0000259" key="8">
    <source>
        <dbReference type="Pfam" id="PF00892"/>
    </source>
</evidence>
<dbReference type="EMBL" id="SNZF01000005">
    <property type="protein sequence ID" value="TDR36363.1"/>
    <property type="molecule type" value="Genomic_DNA"/>
</dbReference>
<feature type="transmembrane region" description="Helical" evidence="7">
    <location>
        <begin position="191"/>
        <end position="208"/>
    </location>
</feature>
<evidence type="ECO:0000256" key="5">
    <source>
        <dbReference type="ARBA" id="ARBA00023136"/>
    </source>
</evidence>
<feature type="transmembrane region" description="Helical" evidence="7">
    <location>
        <begin position="220"/>
        <end position="240"/>
    </location>
</feature>
<feature type="domain" description="EamA" evidence="8">
    <location>
        <begin position="39"/>
        <end position="170"/>
    </location>
</feature>
<accession>A0A4R6YHW3</accession>
<dbReference type="Gene3D" id="1.10.3730.20">
    <property type="match status" value="1"/>
</dbReference>
<proteinExistence type="inferred from homology"/>
<feature type="transmembrane region" description="Helical" evidence="7">
    <location>
        <begin position="153"/>
        <end position="171"/>
    </location>
</feature>
<dbReference type="PANTHER" id="PTHR22911">
    <property type="entry name" value="ACYL-MALONYL CONDENSING ENZYME-RELATED"/>
    <property type="match status" value="1"/>
</dbReference>
<dbReference type="GO" id="GO:0016020">
    <property type="term" value="C:membrane"/>
    <property type="evidence" value="ECO:0007669"/>
    <property type="project" value="UniProtKB-SubCell"/>
</dbReference>
<comment type="similarity">
    <text evidence="2">Belongs to the drug/metabolite transporter (DMT) superfamily. 10 TMS drug/metabolite exporter (DME) (TC 2.A.7.3) family.</text>
</comment>
<gene>
    <name evidence="9" type="ORF">DES43_10528</name>
</gene>
<dbReference type="AlphaFoldDB" id="A0A4R6YHW3"/>
<keyword evidence="3 7" id="KW-0812">Transmembrane</keyword>
<feature type="compositionally biased region" description="Polar residues" evidence="6">
    <location>
        <begin position="11"/>
        <end position="30"/>
    </location>
</feature>
<feature type="transmembrane region" description="Helical" evidence="7">
    <location>
        <begin position="107"/>
        <end position="125"/>
    </location>
</feature>
<evidence type="ECO:0000256" key="4">
    <source>
        <dbReference type="ARBA" id="ARBA00022989"/>
    </source>
</evidence>
<feature type="region of interest" description="Disordered" evidence="6">
    <location>
        <begin position="1"/>
        <end position="30"/>
    </location>
</feature>
<evidence type="ECO:0000313" key="10">
    <source>
        <dbReference type="Proteomes" id="UP000294958"/>
    </source>
</evidence>
<dbReference type="OrthoDB" id="8478503at2"/>
<dbReference type="InterPro" id="IPR037185">
    <property type="entry name" value="EmrE-like"/>
</dbReference>
<dbReference type="Pfam" id="PF00892">
    <property type="entry name" value="EamA"/>
    <property type="match status" value="2"/>
</dbReference>
<evidence type="ECO:0000313" key="9">
    <source>
        <dbReference type="EMBL" id="TDR36363.1"/>
    </source>
</evidence>
<sequence>MIGACVGKPTTGDQTLTSPEDAGQLNTPTLEHSSRPLTAISLKITSVVIFVAMSSLIKSAGALPAGQVVFFRSFFAMLPILLFLGWKGELRTAFTTRRPLGHLARGFVGVCSMGLTFFALARLPLADAITLNYAQPLMVVVFSSLFLGEPIRIYRWGAVAVGLIGVVIISWPELTLLRSGAAMDDQQVLGVMAALTGAATSAVAAILVRNLVDSERTATIVLWFSLMASIISLGTLPFGWEALDLHQAILLIASGIFGGIAQLFMTAAYRHAEISVVAPFEYTSIILAIVIGYLVFSDLPGIHMLAGGVVVVAAGLFIIFRERQLGLERARARKVTPPQG</sequence>
<feature type="transmembrane region" description="Helical" evidence="7">
    <location>
        <begin position="69"/>
        <end position="86"/>
    </location>
</feature>
<keyword evidence="5 7" id="KW-0472">Membrane</keyword>
<feature type="transmembrane region" description="Helical" evidence="7">
    <location>
        <begin position="131"/>
        <end position="148"/>
    </location>
</feature>
<organism evidence="9 10">
    <name type="scientific">Aquamicrobium defluvii</name>
    <dbReference type="NCBI Taxonomy" id="69279"/>
    <lineage>
        <taxon>Bacteria</taxon>
        <taxon>Pseudomonadati</taxon>
        <taxon>Pseudomonadota</taxon>
        <taxon>Alphaproteobacteria</taxon>
        <taxon>Hyphomicrobiales</taxon>
        <taxon>Phyllobacteriaceae</taxon>
        <taxon>Aquamicrobium</taxon>
    </lineage>
</organism>
<keyword evidence="4 7" id="KW-1133">Transmembrane helix</keyword>
<evidence type="ECO:0000256" key="1">
    <source>
        <dbReference type="ARBA" id="ARBA00004141"/>
    </source>
</evidence>